<evidence type="ECO:0000256" key="1">
    <source>
        <dbReference type="ARBA" id="ARBA00004225"/>
    </source>
</evidence>
<reference evidence="9" key="1">
    <citation type="submission" date="2020-11" db="EMBL/GenBank/DDBJ databases">
        <authorList>
            <consortium name="DOE Joint Genome Institute"/>
            <person name="Ahrendt S."/>
            <person name="Riley R."/>
            <person name="Andreopoulos W."/>
            <person name="Labutti K."/>
            <person name="Pangilinan J."/>
            <person name="Ruiz-Duenas F.J."/>
            <person name="Barrasa J.M."/>
            <person name="Sanchez-Garcia M."/>
            <person name="Camarero S."/>
            <person name="Miyauchi S."/>
            <person name="Serrano A."/>
            <person name="Linde D."/>
            <person name="Babiker R."/>
            <person name="Drula E."/>
            <person name="Ayuso-Fernandez I."/>
            <person name="Pacheco R."/>
            <person name="Padilla G."/>
            <person name="Ferreira P."/>
            <person name="Barriuso J."/>
            <person name="Kellner H."/>
            <person name="Castanera R."/>
            <person name="Alfaro M."/>
            <person name="Ramirez L."/>
            <person name="Pisabarro A.G."/>
            <person name="Kuo A."/>
            <person name="Tritt A."/>
            <person name="Lipzen A."/>
            <person name="He G."/>
            <person name="Yan M."/>
            <person name="Ng V."/>
            <person name="Cullen D."/>
            <person name="Martin F."/>
            <person name="Rosso M.-N."/>
            <person name="Henrissat B."/>
            <person name="Hibbett D."/>
            <person name="Martinez A.T."/>
            <person name="Grigoriev I.V."/>
        </authorList>
    </citation>
    <scope>NUCLEOTIDE SEQUENCE</scope>
    <source>
        <strain evidence="9">CBS 247.69</strain>
    </source>
</reference>
<evidence type="ECO:0000256" key="7">
    <source>
        <dbReference type="ARBA" id="ARBA00023128"/>
    </source>
</evidence>
<comment type="caution">
    <text evidence="9">The sequence shown here is derived from an EMBL/GenBank/DDBJ whole genome shotgun (WGS) entry which is preliminary data.</text>
</comment>
<evidence type="ECO:0000256" key="8">
    <source>
        <dbReference type="ARBA" id="ARBA00023136"/>
    </source>
</evidence>
<comment type="subcellular location">
    <subcellularLocation>
        <location evidence="1">Mitochondrion membrane</location>
        <topology evidence="1">Multi-pass membrane protein</topology>
    </subcellularLocation>
</comment>
<proteinExistence type="inferred from homology"/>
<keyword evidence="7" id="KW-0496">Mitochondrion</keyword>
<dbReference type="GO" id="GO:1990575">
    <property type="term" value="P:mitochondrial L-ornithine transmembrane transport"/>
    <property type="evidence" value="ECO:0007669"/>
    <property type="project" value="TreeGrafter"/>
</dbReference>
<dbReference type="GO" id="GO:0000064">
    <property type="term" value="F:L-ornithine transmembrane transporter activity"/>
    <property type="evidence" value="ECO:0007669"/>
    <property type="project" value="TreeGrafter"/>
</dbReference>
<dbReference type="EMBL" id="MU150334">
    <property type="protein sequence ID" value="KAF9458672.1"/>
    <property type="molecule type" value="Genomic_DNA"/>
</dbReference>
<dbReference type="SUPFAM" id="SSF103506">
    <property type="entry name" value="Mitochondrial carrier"/>
    <property type="match status" value="1"/>
</dbReference>
<dbReference type="InterPro" id="IPR050567">
    <property type="entry name" value="Mitochondrial_Carrier"/>
</dbReference>
<keyword evidence="8" id="KW-0472">Membrane</keyword>
<organism evidence="9 10">
    <name type="scientific">Collybia nuda</name>
    <dbReference type="NCBI Taxonomy" id="64659"/>
    <lineage>
        <taxon>Eukaryota</taxon>
        <taxon>Fungi</taxon>
        <taxon>Dikarya</taxon>
        <taxon>Basidiomycota</taxon>
        <taxon>Agaricomycotina</taxon>
        <taxon>Agaricomycetes</taxon>
        <taxon>Agaricomycetidae</taxon>
        <taxon>Agaricales</taxon>
        <taxon>Tricholomatineae</taxon>
        <taxon>Clitocybaceae</taxon>
        <taxon>Collybia</taxon>
    </lineage>
</organism>
<dbReference type="PANTHER" id="PTHR45624:SF52">
    <property type="entry name" value="MITOCHONDRIAL CARRIER"/>
    <property type="match status" value="1"/>
</dbReference>
<evidence type="ECO:0000256" key="6">
    <source>
        <dbReference type="ARBA" id="ARBA00022989"/>
    </source>
</evidence>
<evidence type="ECO:0000256" key="4">
    <source>
        <dbReference type="ARBA" id="ARBA00022692"/>
    </source>
</evidence>
<keyword evidence="3" id="KW-0813">Transport</keyword>
<dbReference type="OrthoDB" id="3364892at2759"/>
<keyword evidence="5" id="KW-0677">Repeat</keyword>
<evidence type="ECO:0000256" key="5">
    <source>
        <dbReference type="ARBA" id="ARBA00022737"/>
    </source>
</evidence>
<dbReference type="Proteomes" id="UP000807353">
    <property type="component" value="Unassembled WGS sequence"/>
</dbReference>
<dbReference type="GO" id="GO:0031966">
    <property type="term" value="C:mitochondrial membrane"/>
    <property type="evidence" value="ECO:0007669"/>
    <property type="project" value="UniProtKB-SubCell"/>
</dbReference>
<comment type="similarity">
    <text evidence="2">Belongs to the mitochondrial carrier (TC 2.A.29) family.</text>
</comment>
<dbReference type="Gene3D" id="1.50.40.10">
    <property type="entry name" value="Mitochondrial carrier domain"/>
    <property type="match status" value="1"/>
</dbReference>
<keyword evidence="6" id="KW-1133">Transmembrane helix</keyword>
<dbReference type="InterPro" id="IPR023395">
    <property type="entry name" value="MCP_dom_sf"/>
</dbReference>
<accession>A0A9P5XVU6</accession>
<evidence type="ECO:0000256" key="3">
    <source>
        <dbReference type="ARBA" id="ARBA00022448"/>
    </source>
</evidence>
<evidence type="ECO:0000313" key="9">
    <source>
        <dbReference type="EMBL" id="KAF9458672.1"/>
    </source>
</evidence>
<dbReference type="PANTHER" id="PTHR45624">
    <property type="entry name" value="MITOCHONDRIAL BASIC AMINO ACIDS TRANSPORTER-RELATED"/>
    <property type="match status" value="1"/>
</dbReference>
<gene>
    <name evidence="9" type="ORF">BDZ94DRAFT_1313087</name>
</gene>
<keyword evidence="10" id="KW-1185">Reference proteome</keyword>
<evidence type="ECO:0000313" key="10">
    <source>
        <dbReference type="Proteomes" id="UP000807353"/>
    </source>
</evidence>
<evidence type="ECO:0000256" key="2">
    <source>
        <dbReference type="ARBA" id="ARBA00006375"/>
    </source>
</evidence>
<name>A0A9P5XVU6_9AGAR</name>
<protein>
    <recommendedName>
        <fullName evidence="11">Mitochondrial carrier protein</fullName>
    </recommendedName>
</protein>
<dbReference type="AlphaFoldDB" id="A0A9P5XVU6"/>
<evidence type="ECO:0008006" key="11">
    <source>
        <dbReference type="Google" id="ProtNLM"/>
    </source>
</evidence>
<sequence length="369" mass="40348">MSGDNPDGLTPQGNIGEQANFEAAVARTLARSLALYFSRPVRLFRPTKVSGWQSIKALAAQHGKTLDPQYIISLVKNQGVIVIPKHFVPPMLVNALLGTVLWTTYTETSKAIESTFEHHPTLTTALAGGVAGGMQALVAAPAENVRIIMEGGSTRIGNPASNAWKEVFRGTSHVSNSKQTDIHDIRQVRRWMKDVGEMAGRGWGGWGWGFGKDICGFAFFFSIFEVTRRVALRAKTTSFVLLNGGGGENIAGERSSFGCVFPRVIHCGALITGGVVAGLAYEIAARPWDVARRTVHLEAMKTTNSTCAWTIVMHKLQRDGIRSFFELHFLAHDRNTSTTRRKLHGVFRTLGRVGPWGIGFLVWEIYGGV</sequence>
<keyword evidence="4" id="KW-0812">Transmembrane</keyword>